<dbReference type="OrthoDB" id="2963168at2759"/>
<name>W9X9U1_9EURO</name>
<sequence>MDCEYMPLGLKDTKQTAKGMSERCENERKLIGLPLIAKAQAIAQAAHKTVTAKIPSASKRKRDDESSAEGKVSKPRRKPPSRPRPKADKGPVIIIGLDIGTTGSAVACVVGAASLDKIVVYQQWPGNTSEVKVPTRMAYAMENDFDTDQWGNGVVGRMNACFFIKLHLDENMKKGDFRDRHLQQAIGNAIMRLPEGKEAIEVIKDFVSKMREHYMQHLGRTILEAALESTPKRVYVPVPTTWSLAAREATRQAVRDAGFGAEEQDEIAIIDESEAAALYVIKSLQASSSAETLEDNTCMQVIDLGGGTMDSVLYRIVSRTPLQLEEACAGEGAKIGGTTVDRSLHALMHNHFGSAFSDLSLDKIGPGSHFMEQFEKHKRNYRGPSKGKQEYWLHLVMKKLDDQDLMIRDRYDFEDNNVKITNAEMETFFEPVVQGIFDIIRKQVDRIKENDQPITSLRVTLCGGLSCNEYVLDRVEQFAKDFFQDSGVKVQIPHGPMAAVVRGAVLAGQAKLPIICRRSREFLGTHVHTRWDPNKHRVEDKFKCPELGFRSKNQIEWLVAKGEKLKPNMKPTPTLRCYHVVKNTQRPIKKEVLQQVLYKCSDDVAPSRVDHPAVEKIGTIQVDVTAIVREKRAQAKEAGQAYPSHISIDVGIELNMSSDKGVLEAVAKIGRKKVGTTTITYTPAPAWEHGLARRDDDK</sequence>
<organism evidence="4 5">
    <name type="scientific">Cladophialophora psammophila CBS 110553</name>
    <dbReference type="NCBI Taxonomy" id="1182543"/>
    <lineage>
        <taxon>Eukaryota</taxon>
        <taxon>Fungi</taxon>
        <taxon>Dikarya</taxon>
        <taxon>Ascomycota</taxon>
        <taxon>Pezizomycotina</taxon>
        <taxon>Eurotiomycetes</taxon>
        <taxon>Chaetothyriomycetidae</taxon>
        <taxon>Chaetothyriales</taxon>
        <taxon>Herpotrichiellaceae</taxon>
        <taxon>Cladophialophora</taxon>
    </lineage>
</organism>
<dbReference type="HOGENOM" id="CLU_009958_6_5_1"/>
<dbReference type="AlphaFoldDB" id="W9X9U1"/>
<dbReference type="InterPro" id="IPR013126">
    <property type="entry name" value="Hsp_70_fam"/>
</dbReference>
<evidence type="ECO:0000256" key="1">
    <source>
        <dbReference type="ARBA" id="ARBA00022741"/>
    </source>
</evidence>
<gene>
    <name evidence="4" type="ORF">A1O5_02389</name>
</gene>
<accession>W9X9U1</accession>
<dbReference type="Gene3D" id="3.30.420.40">
    <property type="match status" value="2"/>
</dbReference>
<dbReference type="SUPFAM" id="SSF53067">
    <property type="entry name" value="Actin-like ATPase domain"/>
    <property type="match status" value="2"/>
</dbReference>
<dbReference type="GeneID" id="19187122"/>
<dbReference type="GO" id="GO:0005524">
    <property type="term" value="F:ATP binding"/>
    <property type="evidence" value="ECO:0007669"/>
    <property type="project" value="UniProtKB-KW"/>
</dbReference>
<dbReference type="eggNOG" id="KOG0101">
    <property type="taxonomic scope" value="Eukaryota"/>
</dbReference>
<dbReference type="GO" id="GO:0140662">
    <property type="term" value="F:ATP-dependent protein folding chaperone"/>
    <property type="evidence" value="ECO:0007669"/>
    <property type="project" value="InterPro"/>
</dbReference>
<dbReference type="STRING" id="1182543.W9X9U1"/>
<evidence type="ECO:0000313" key="5">
    <source>
        <dbReference type="Proteomes" id="UP000019471"/>
    </source>
</evidence>
<evidence type="ECO:0008006" key="6">
    <source>
        <dbReference type="Google" id="ProtNLM"/>
    </source>
</evidence>
<keyword evidence="1" id="KW-0547">Nucleotide-binding</keyword>
<dbReference type="PANTHER" id="PTHR14187">
    <property type="entry name" value="ALPHA KINASE/ELONGATION FACTOR 2 KINASE"/>
    <property type="match status" value="1"/>
</dbReference>
<reference evidence="4 5" key="1">
    <citation type="submission" date="2013-03" db="EMBL/GenBank/DDBJ databases">
        <title>The Genome Sequence of Cladophialophora psammophila CBS 110553.</title>
        <authorList>
            <consortium name="The Broad Institute Genomics Platform"/>
            <person name="Cuomo C."/>
            <person name="de Hoog S."/>
            <person name="Gorbushina A."/>
            <person name="Walker B."/>
            <person name="Young S.K."/>
            <person name="Zeng Q."/>
            <person name="Gargeya S."/>
            <person name="Fitzgerald M."/>
            <person name="Haas B."/>
            <person name="Abouelleil A."/>
            <person name="Allen A.W."/>
            <person name="Alvarado L."/>
            <person name="Arachchi H.M."/>
            <person name="Berlin A.M."/>
            <person name="Chapman S.B."/>
            <person name="Gainer-Dewar J."/>
            <person name="Goldberg J."/>
            <person name="Griggs A."/>
            <person name="Gujja S."/>
            <person name="Hansen M."/>
            <person name="Howarth C."/>
            <person name="Imamovic A."/>
            <person name="Ireland A."/>
            <person name="Larimer J."/>
            <person name="McCowan C."/>
            <person name="Murphy C."/>
            <person name="Pearson M."/>
            <person name="Poon T.W."/>
            <person name="Priest M."/>
            <person name="Roberts A."/>
            <person name="Saif S."/>
            <person name="Shea T."/>
            <person name="Sisk P."/>
            <person name="Sykes S."/>
            <person name="Wortman J."/>
            <person name="Nusbaum C."/>
            <person name="Birren B."/>
        </authorList>
    </citation>
    <scope>NUCLEOTIDE SEQUENCE [LARGE SCALE GENOMIC DNA]</scope>
    <source>
        <strain evidence="4 5">CBS 110553</strain>
    </source>
</reference>
<keyword evidence="2" id="KW-0067">ATP-binding</keyword>
<feature type="region of interest" description="Disordered" evidence="3">
    <location>
        <begin position="51"/>
        <end position="89"/>
    </location>
</feature>
<protein>
    <recommendedName>
        <fullName evidence="6">Hsp70-like protein</fullName>
    </recommendedName>
</protein>
<evidence type="ECO:0000256" key="2">
    <source>
        <dbReference type="ARBA" id="ARBA00022840"/>
    </source>
</evidence>
<proteinExistence type="predicted"/>
<dbReference type="Pfam" id="PF00012">
    <property type="entry name" value="HSP70"/>
    <property type="match status" value="1"/>
</dbReference>
<evidence type="ECO:0000256" key="3">
    <source>
        <dbReference type="SAM" id="MobiDB-lite"/>
    </source>
</evidence>
<dbReference type="EMBL" id="AMGX01000003">
    <property type="protein sequence ID" value="EXJ74095.1"/>
    <property type="molecule type" value="Genomic_DNA"/>
</dbReference>
<dbReference type="Proteomes" id="UP000019471">
    <property type="component" value="Unassembled WGS sequence"/>
</dbReference>
<dbReference type="Gene3D" id="3.90.640.10">
    <property type="entry name" value="Actin, Chain A, domain 4"/>
    <property type="match status" value="1"/>
</dbReference>
<evidence type="ECO:0000313" key="4">
    <source>
        <dbReference type="EMBL" id="EXJ74095.1"/>
    </source>
</evidence>
<dbReference type="RefSeq" id="XP_007741195.1">
    <property type="nucleotide sequence ID" value="XM_007743005.1"/>
</dbReference>
<dbReference type="PANTHER" id="PTHR14187:SF81">
    <property type="entry name" value="HSP70 FAMILY PROTEIN (AFU_ORTHOLOGUE AFUA_4G14040)"/>
    <property type="match status" value="1"/>
</dbReference>
<feature type="compositionally biased region" description="Basic residues" evidence="3">
    <location>
        <begin position="73"/>
        <end position="84"/>
    </location>
</feature>
<keyword evidence="5" id="KW-1185">Reference proteome</keyword>
<dbReference type="InterPro" id="IPR043129">
    <property type="entry name" value="ATPase_NBD"/>
</dbReference>
<dbReference type="CDD" id="cd10170">
    <property type="entry name" value="ASKHA_NBD_HSP70"/>
    <property type="match status" value="1"/>
</dbReference>
<comment type="caution">
    <text evidence="4">The sequence shown here is derived from an EMBL/GenBank/DDBJ whole genome shotgun (WGS) entry which is preliminary data.</text>
</comment>